<dbReference type="Ensembl" id="ENSMMDT00005031311.1">
    <property type="protein sequence ID" value="ENSMMDP00005030609.1"/>
    <property type="gene ID" value="ENSMMDG00005014488.1"/>
</dbReference>
<sequence>MAFLRASLLLVFLTLLYWTTTSALSHDPTVNYTNSRPSTRIRRDLTYLTQEKTKEVLEGGKAALALVKDAFDVAQTTKTLADITKKIAQGMSMLPSALGLMFSFVNIILAFIPQESPTDQLQADLDEVNRKLDSLSMEISNLATDVEWHNYASVYSQDEVRILNAWKNFNDILKISMSAQSEEQKIRLAEMFTTFYENTATEGSVASLYHYLTVRGTSLSKNLLDILTRKSKCSITDIGMYSIYFNSLMYRGMFLNQVYWSLMGFNLSVKAAEYTSMMKKIVNAEKEAVNNCKSKYEEYMKKEVVDISKKHSNSDKEEIARQIKWALDKKYFWYEWVVVVYDTKQKYPDETYGFTVIPMEKITVAVGYTTLESYGIKSLEVYDCIPKTTCSNMFAEIKGSGNDCPYVQNRELRVGYSGNRPLFRSIYFMSHVKLMHISYEKKSALFPTPIYQQDCSWYSSYTGSLTLYYSGRTDLCSSDAQCMNGGTCQMQFESNQWVCECPDGYDGYTCEKKIPTFSQDIKKFVSEPLPAISTMDAKLNKVSDTVSTLKESLDKIYSLLQQNG</sequence>
<feature type="signal peptide" evidence="3">
    <location>
        <begin position="1"/>
        <end position="23"/>
    </location>
</feature>
<dbReference type="Pfam" id="PF00008">
    <property type="entry name" value="EGF"/>
    <property type="match status" value="1"/>
</dbReference>
<keyword evidence="2" id="KW-0175">Coiled coil</keyword>
<feature type="domain" description="EGF-like" evidence="4">
    <location>
        <begin position="472"/>
        <end position="511"/>
    </location>
</feature>
<gene>
    <name evidence="5" type="primary">LOC115377545</name>
</gene>
<dbReference type="AlphaFoldDB" id="A0A667Z3N4"/>
<evidence type="ECO:0000259" key="4">
    <source>
        <dbReference type="PROSITE" id="PS50026"/>
    </source>
</evidence>
<feature type="disulfide bond" evidence="1">
    <location>
        <begin position="501"/>
        <end position="510"/>
    </location>
</feature>
<dbReference type="PANTHER" id="PTHR40472:SF6">
    <property type="entry name" value="RICIN B-TYPE LECTIN DOMAIN-CONTAINING PROTEIN"/>
    <property type="match status" value="1"/>
</dbReference>
<evidence type="ECO:0000256" key="1">
    <source>
        <dbReference type="PROSITE-ProRule" id="PRU00076"/>
    </source>
</evidence>
<dbReference type="PANTHER" id="PTHR40472">
    <property type="entry name" value="RICIN B-TYPE LECTIN DOMAIN-CONTAINING PROTEIN"/>
    <property type="match status" value="1"/>
</dbReference>
<dbReference type="InterPro" id="IPR000742">
    <property type="entry name" value="EGF"/>
</dbReference>
<reference evidence="5" key="3">
    <citation type="submission" date="2025-09" db="UniProtKB">
        <authorList>
            <consortium name="Ensembl"/>
        </authorList>
    </citation>
    <scope>IDENTIFICATION</scope>
</reference>
<evidence type="ECO:0000313" key="6">
    <source>
        <dbReference type="Proteomes" id="UP000472263"/>
    </source>
</evidence>
<dbReference type="Gene3D" id="2.10.25.10">
    <property type="entry name" value="Laminin"/>
    <property type="match status" value="1"/>
</dbReference>
<feature type="disulfide bond" evidence="1">
    <location>
        <begin position="482"/>
        <end position="499"/>
    </location>
</feature>
<dbReference type="SUPFAM" id="SSF57196">
    <property type="entry name" value="EGF/Laminin"/>
    <property type="match status" value="1"/>
</dbReference>
<dbReference type="PROSITE" id="PS00022">
    <property type="entry name" value="EGF_1"/>
    <property type="match status" value="1"/>
</dbReference>
<feature type="chain" id="PRO_5025477383" description="EGF-like domain-containing protein" evidence="3">
    <location>
        <begin position="24"/>
        <end position="564"/>
    </location>
</feature>
<dbReference type="Proteomes" id="UP000472263">
    <property type="component" value="Chromosome 19"/>
</dbReference>
<dbReference type="SMART" id="SM00181">
    <property type="entry name" value="EGF"/>
    <property type="match status" value="1"/>
</dbReference>
<keyword evidence="1" id="KW-1015">Disulfide bond</keyword>
<evidence type="ECO:0000313" key="5">
    <source>
        <dbReference type="Ensembl" id="ENSMMDP00005030609.1"/>
    </source>
</evidence>
<protein>
    <recommendedName>
        <fullName evidence="4">EGF-like domain-containing protein</fullName>
    </recommendedName>
</protein>
<keyword evidence="3" id="KW-0732">Signal</keyword>
<reference evidence="5" key="1">
    <citation type="submission" date="2019-06" db="EMBL/GenBank/DDBJ databases">
        <authorList>
            <consortium name="Wellcome Sanger Institute Data Sharing"/>
        </authorList>
    </citation>
    <scope>NUCLEOTIDE SEQUENCE [LARGE SCALE GENOMIC DNA]</scope>
</reference>
<comment type="caution">
    <text evidence="1">Lacks conserved residue(s) required for the propagation of feature annotation.</text>
</comment>
<dbReference type="PROSITE" id="PS01186">
    <property type="entry name" value="EGF_2"/>
    <property type="match status" value="1"/>
</dbReference>
<proteinExistence type="predicted"/>
<reference evidence="5" key="2">
    <citation type="submission" date="2025-08" db="UniProtKB">
        <authorList>
            <consortium name="Ensembl"/>
        </authorList>
    </citation>
    <scope>IDENTIFICATION</scope>
</reference>
<dbReference type="GeneTree" id="ENSGT01150000287072"/>
<dbReference type="InParanoid" id="A0A667Z3N4"/>
<evidence type="ECO:0000256" key="2">
    <source>
        <dbReference type="SAM" id="Coils"/>
    </source>
</evidence>
<dbReference type="PROSITE" id="PS50026">
    <property type="entry name" value="EGF_3"/>
    <property type="match status" value="1"/>
</dbReference>
<keyword evidence="1" id="KW-0245">EGF-like domain</keyword>
<dbReference type="InterPro" id="IPR039051">
    <property type="entry name" value="SE-CTX-like"/>
</dbReference>
<keyword evidence="6" id="KW-1185">Reference proteome</keyword>
<dbReference type="CDD" id="cd00054">
    <property type="entry name" value="EGF_CA"/>
    <property type="match status" value="1"/>
</dbReference>
<feature type="coiled-coil region" evidence="2">
    <location>
        <begin position="118"/>
        <end position="145"/>
    </location>
</feature>
<name>A0A667Z3N4_9TELE</name>
<organism evidence="5 6">
    <name type="scientific">Myripristis murdjan</name>
    <name type="common">pinecone soldierfish</name>
    <dbReference type="NCBI Taxonomy" id="586833"/>
    <lineage>
        <taxon>Eukaryota</taxon>
        <taxon>Metazoa</taxon>
        <taxon>Chordata</taxon>
        <taxon>Craniata</taxon>
        <taxon>Vertebrata</taxon>
        <taxon>Euteleostomi</taxon>
        <taxon>Actinopterygii</taxon>
        <taxon>Neopterygii</taxon>
        <taxon>Teleostei</taxon>
        <taxon>Neoteleostei</taxon>
        <taxon>Acanthomorphata</taxon>
        <taxon>Holocentriformes</taxon>
        <taxon>Holocentridae</taxon>
        <taxon>Myripristis</taxon>
    </lineage>
</organism>
<evidence type="ECO:0000256" key="3">
    <source>
        <dbReference type="SAM" id="SignalP"/>
    </source>
</evidence>
<accession>A0A667Z3N4</accession>